<dbReference type="EMBL" id="VSSQ01039782">
    <property type="protein sequence ID" value="MPM92902.1"/>
    <property type="molecule type" value="Genomic_DNA"/>
</dbReference>
<name>A0A645DX39_9ZZZZ</name>
<proteinExistence type="predicted"/>
<comment type="caution">
    <text evidence="1">The sequence shown here is derived from an EMBL/GenBank/DDBJ whole genome shotgun (WGS) entry which is preliminary data.</text>
</comment>
<gene>
    <name evidence="1" type="ORF">SDC9_140038</name>
</gene>
<evidence type="ECO:0000313" key="1">
    <source>
        <dbReference type="EMBL" id="MPM92902.1"/>
    </source>
</evidence>
<dbReference type="AlphaFoldDB" id="A0A645DX39"/>
<accession>A0A645DX39</accession>
<protein>
    <submittedName>
        <fullName evidence="1">Uncharacterized protein</fullName>
    </submittedName>
</protein>
<sequence>MLKGVLCLGAAQGVVFLCVWRVQAHRYHVHKVGKPRGDILTVQGTGQAVGVQPDCDAVFPLQHPRDRKNIL</sequence>
<reference evidence="1" key="1">
    <citation type="submission" date="2019-08" db="EMBL/GenBank/DDBJ databases">
        <authorList>
            <person name="Kucharzyk K."/>
            <person name="Murdoch R.W."/>
            <person name="Higgins S."/>
            <person name="Loffler F."/>
        </authorList>
    </citation>
    <scope>NUCLEOTIDE SEQUENCE</scope>
</reference>
<organism evidence="1">
    <name type="scientific">bioreactor metagenome</name>
    <dbReference type="NCBI Taxonomy" id="1076179"/>
    <lineage>
        <taxon>unclassified sequences</taxon>
        <taxon>metagenomes</taxon>
        <taxon>ecological metagenomes</taxon>
    </lineage>
</organism>